<feature type="compositionally biased region" description="Polar residues" evidence="6">
    <location>
        <begin position="61"/>
        <end position="70"/>
    </location>
</feature>
<sequence length="589" mass="64888">MAPWQLIRTVSAASTTETFTLRNYLTYSFRVTATNSIGTSARSEEKQGEMTPPAPPDEDSTPGNITSKGTSPGVLTVSWDTVHPYYHNGPEFEYVVRYRTEGETEWKEAVISDWRTNSFDISAGEYENIEYSVSVRNQEDDGPEPVQQGGTTGEGRPSAFPSNVRLVAISSNEINVTWDAVPEEDVNGAVKSYNIYYTMSNAQGSEEVMKCSPDETSCVLGDLQAFTTYEIAVALENGFAEGPRSQAQTVTTEEGVPSEVKIEKVVSTSYRLEVTWDRPVLVNGIHIGYHLAIAAYDDDDTISVWHNETFENPDILSSRMEDVEPDTKYEVFITAYTRVGDSAPAKRDTTTAAAGKPQMPGQPTLNLAGKEFLNITWGKIADDVAKPDEVRACYKPEGDDDECQLTAFVDVLDDDHIFVEDLDESTKYVVFLEFKNKEGIAKGGTNKFETTGAGLVTGGSALAPWLIAIICIIILLLLIILIVCILKSQKGGKYNVSDKEKQLKDENAPLKNNDGFAEFNQDSEFPDDVDGSQDSLNSHPDGSEGDSLKEYADDEDPSKFNEEGSFIEEYHDPKTRSTDQREGGTSTFV</sequence>
<evidence type="ECO:0000256" key="5">
    <source>
        <dbReference type="ARBA" id="ARBA00023136"/>
    </source>
</evidence>
<reference evidence="9 10" key="1">
    <citation type="journal article" date="2017" name="PLoS Biol.">
        <title>The sea cucumber genome provides insights into morphological evolution and visceral regeneration.</title>
        <authorList>
            <person name="Zhang X."/>
            <person name="Sun L."/>
            <person name="Yuan J."/>
            <person name="Sun Y."/>
            <person name="Gao Y."/>
            <person name="Zhang L."/>
            <person name="Li S."/>
            <person name="Dai H."/>
            <person name="Hamel J.F."/>
            <person name="Liu C."/>
            <person name="Yu Y."/>
            <person name="Liu S."/>
            <person name="Lin W."/>
            <person name="Guo K."/>
            <person name="Jin S."/>
            <person name="Xu P."/>
            <person name="Storey K.B."/>
            <person name="Huan P."/>
            <person name="Zhang T."/>
            <person name="Zhou Y."/>
            <person name="Zhang J."/>
            <person name="Lin C."/>
            <person name="Li X."/>
            <person name="Xing L."/>
            <person name="Huo D."/>
            <person name="Sun M."/>
            <person name="Wang L."/>
            <person name="Mercier A."/>
            <person name="Li F."/>
            <person name="Yang H."/>
            <person name="Xiang J."/>
        </authorList>
    </citation>
    <scope>NUCLEOTIDE SEQUENCE [LARGE SCALE GENOMIC DNA]</scope>
    <source>
        <strain evidence="9">Shaxun</strain>
        <tissue evidence="9">Muscle</tissue>
    </source>
</reference>
<dbReference type="InterPro" id="IPR003961">
    <property type="entry name" value="FN3_dom"/>
</dbReference>
<dbReference type="PROSITE" id="PS50853">
    <property type="entry name" value="FN3"/>
    <property type="match status" value="4"/>
</dbReference>
<keyword evidence="2 7" id="KW-0812">Transmembrane</keyword>
<gene>
    <name evidence="9" type="ORF">BSL78_20699</name>
</gene>
<dbReference type="PANTHER" id="PTHR26391:SF18">
    <property type="entry name" value="PROTEIN KINASE RECEPTOR TIE-1, PUTATIVE-RELATED"/>
    <property type="match status" value="1"/>
</dbReference>
<dbReference type="OrthoDB" id="6244967at2759"/>
<accession>A0A2G8K377</accession>
<dbReference type="InterPro" id="IPR026966">
    <property type="entry name" value="Neurofascin/L1/NrCAM_C"/>
</dbReference>
<evidence type="ECO:0000259" key="8">
    <source>
        <dbReference type="PROSITE" id="PS50853"/>
    </source>
</evidence>
<dbReference type="Pfam" id="PF13882">
    <property type="entry name" value="Bravo_FIGEY"/>
    <property type="match status" value="1"/>
</dbReference>
<keyword evidence="3" id="KW-0677">Repeat</keyword>
<comment type="caution">
    <text evidence="9">The sequence shown here is derived from an EMBL/GenBank/DDBJ whole genome shotgun (WGS) entry which is preliminary data.</text>
</comment>
<name>A0A2G8K377_STIJA</name>
<feature type="region of interest" description="Disordered" evidence="6">
    <location>
        <begin position="505"/>
        <end position="589"/>
    </location>
</feature>
<dbReference type="PANTHER" id="PTHR26391">
    <property type="entry name" value="INACTIVE TYROSINE-PROTEIN KINASE 7"/>
    <property type="match status" value="1"/>
</dbReference>
<feature type="transmembrane region" description="Helical" evidence="7">
    <location>
        <begin position="465"/>
        <end position="486"/>
    </location>
</feature>
<dbReference type="InterPro" id="IPR013783">
    <property type="entry name" value="Ig-like_fold"/>
</dbReference>
<evidence type="ECO:0000256" key="1">
    <source>
        <dbReference type="ARBA" id="ARBA00004167"/>
    </source>
</evidence>
<dbReference type="Pfam" id="PF00041">
    <property type="entry name" value="fn3"/>
    <property type="match status" value="2"/>
</dbReference>
<dbReference type="EMBL" id="MRZV01000935">
    <property type="protein sequence ID" value="PIK42440.1"/>
    <property type="molecule type" value="Genomic_DNA"/>
</dbReference>
<evidence type="ECO:0000313" key="9">
    <source>
        <dbReference type="EMBL" id="PIK42440.1"/>
    </source>
</evidence>
<keyword evidence="4 7" id="KW-1133">Transmembrane helix</keyword>
<evidence type="ECO:0000313" key="10">
    <source>
        <dbReference type="Proteomes" id="UP000230750"/>
    </source>
</evidence>
<evidence type="ECO:0000256" key="6">
    <source>
        <dbReference type="SAM" id="MobiDB-lite"/>
    </source>
</evidence>
<evidence type="ECO:0000256" key="4">
    <source>
        <dbReference type="ARBA" id="ARBA00022989"/>
    </source>
</evidence>
<feature type="domain" description="Fibronectin type-III" evidence="8">
    <location>
        <begin position="256"/>
        <end position="355"/>
    </location>
</feature>
<comment type="subcellular location">
    <subcellularLocation>
        <location evidence="1">Membrane</location>
        <topology evidence="1">Single-pass membrane protein</topology>
    </subcellularLocation>
</comment>
<keyword evidence="5 7" id="KW-0472">Membrane</keyword>
<dbReference type="AlphaFoldDB" id="A0A2G8K377"/>
<evidence type="ECO:0000256" key="3">
    <source>
        <dbReference type="ARBA" id="ARBA00022737"/>
    </source>
</evidence>
<dbReference type="InterPro" id="IPR036116">
    <property type="entry name" value="FN3_sf"/>
</dbReference>
<dbReference type="SUPFAM" id="SSF49265">
    <property type="entry name" value="Fibronectin type III"/>
    <property type="match status" value="3"/>
</dbReference>
<evidence type="ECO:0000256" key="2">
    <source>
        <dbReference type="ARBA" id="ARBA00022692"/>
    </source>
</evidence>
<dbReference type="Gene3D" id="2.60.40.10">
    <property type="entry name" value="Immunoglobulins"/>
    <property type="match status" value="4"/>
</dbReference>
<feature type="compositionally biased region" description="Basic and acidic residues" evidence="6">
    <location>
        <begin position="546"/>
        <end position="582"/>
    </location>
</feature>
<feature type="region of interest" description="Disordered" evidence="6">
    <location>
        <begin position="136"/>
        <end position="160"/>
    </location>
</feature>
<protein>
    <submittedName>
        <fullName evidence="9">Putative neuronal cell adhesion molecule isoform X3</fullName>
    </submittedName>
</protein>
<dbReference type="FunFam" id="2.60.40.10:FF:000028">
    <property type="entry name" value="Neuronal cell adhesion molecule"/>
    <property type="match status" value="1"/>
</dbReference>
<dbReference type="STRING" id="307972.A0A2G8K377"/>
<dbReference type="CDD" id="cd00063">
    <property type="entry name" value="FN3"/>
    <property type="match status" value="4"/>
</dbReference>
<feature type="domain" description="Fibronectin type-III" evidence="8">
    <location>
        <begin position="1"/>
        <end position="54"/>
    </location>
</feature>
<proteinExistence type="predicted"/>
<feature type="domain" description="Fibronectin type-III" evidence="8">
    <location>
        <begin position="61"/>
        <end position="155"/>
    </location>
</feature>
<dbReference type="Proteomes" id="UP000230750">
    <property type="component" value="Unassembled WGS sequence"/>
</dbReference>
<keyword evidence="10" id="KW-1185">Reference proteome</keyword>
<evidence type="ECO:0000256" key="7">
    <source>
        <dbReference type="SAM" id="Phobius"/>
    </source>
</evidence>
<dbReference type="GO" id="GO:0016020">
    <property type="term" value="C:membrane"/>
    <property type="evidence" value="ECO:0007669"/>
    <property type="project" value="UniProtKB-SubCell"/>
</dbReference>
<dbReference type="SMART" id="SM00060">
    <property type="entry name" value="FN3"/>
    <property type="match status" value="4"/>
</dbReference>
<feature type="region of interest" description="Disordered" evidence="6">
    <location>
        <begin position="38"/>
        <end position="72"/>
    </location>
</feature>
<feature type="domain" description="Fibronectin type-III" evidence="8">
    <location>
        <begin position="160"/>
        <end position="255"/>
    </location>
</feature>
<organism evidence="9 10">
    <name type="scientific">Stichopus japonicus</name>
    <name type="common">Sea cucumber</name>
    <dbReference type="NCBI Taxonomy" id="307972"/>
    <lineage>
        <taxon>Eukaryota</taxon>
        <taxon>Metazoa</taxon>
        <taxon>Echinodermata</taxon>
        <taxon>Eleutherozoa</taxon>
        <taxon>Echinozoa</taxon>
        <taxon>Holothuroidea</taxon>
        <taxon>Aspidochirotacea</taxon>
        <taxon>Aspidochirotida</taxon>
        <taxon>Stichopodidae</taxon>
        <taxon>Apostichopus</taxon>
    </lineage>
</organism>